<dbReference type="EMBL" id="PYNF01000003">
    <property type="protein sequence ID" value="PSV00473.1"/>
    <property type="molecule type" value="Genomic_DNA"/>
</dbReference>
<evidence type="ECO:0000313" key="2">
    <source>
        <dbReference type="Proteomes" id="UP000241426"/>
    </source>
</evidence>
<sequence length="99" mass="11374">MKKMKYAYRPHRGSLAEAMKHQKFFRNIDELIVIINEELKFTGKVVTQDDLLTKPCGMDDRINWETHMIYCDPNLPFPSNSELGVLGFINADISTIAAK</sequence>
<proteinExistence type="predicted"/>
<name>A0A2T3KLD9_9GAMM</name>
<protein>
    <submittedName>
        <fullName evidence="1">Uncharacterized protein</fullName>
    </submittedName>
</protein>
<reference evidence="1 2" key="1">
    <citation type="submission" date="2018-01" db="EMBL/GenBank/DDBJ databases">
        <title>Whole genome sequencing of Histamine producing bacteria.</title>
        <authorList>
            <person name="Butler K."/>
        </authorList>
    </citation>
    <scope>NUCLEOTIDE SEQUENCE [LARGE SCALE GENOMIC DNA]</scope>
    <source>
        <strain evidence="1 2">FS-7.2</strain>
    </source>
</reference>
<gene>
    <name evidence="1" type="ORF">C9J27_04895</name>
</gene>
<organism evidence="1 2">
    <name type="scientific">Photobacterium kishitanii</name>
    <dbReference type="NCBI Taxonomy" id="318456"/>
    <lineage>
        <taxon>Bacteria</taxon>
        <taxon>Pseudomonadati</taxon>
        <taxon>Pseudomonadota</taxon>
        <taxon>Gammaproteobacteria</taxon>
        <taxon>Vibrionales</taxon>
        <taxon>Vibrionaceae</taxon>
        <taxon>Photobacterium</taxon>
    </lineage>
</organism>
<accession>A0A2T3KLD9</accession>
<dbReference type="Proteomes" id="UP000241426">
    <property type="component" value="Unassembled WGS sequence"/>
</dbReference>
<dbReference type="RefSeq" id="WP_107289103.1">
    <property type="nucleotide sequence ID" value="NZ_PYNF01000003.1"/>
</dbReference>
<comment type="caution">
    <text evidence="1">The sequence shown here is derived from an EMBL/GenBank/DDBJ whole genome shotgun (WGS) entry which is preliminary data.</text>
</comment>
<dbReference type="AlphaFoldDB" id="A0A2T3KLD9"/>
<evidence type="ECO:0000313" key="1">
    <source>
        <dbReference type="EMBL" id="PSV00473.1"/>
    </source>
</evidence>